<dbReference type="GO" id="GO:0006511">
    <property type="term" value="P:ubiquitin-dependent protein catabolic process"/>
    <property type="evidence" value="ECO:0007669"/>
    <property type="project" value="InterPro"/>
</dbReference>
<dbReference type="GO" id="GO:0005634">
    <property type="term" value="C:nucleus"/>
    <property type="evidence" value="ECO:0007669"/>
    <property type="project" value="UniProtKB-SubCell"/>
</dbReference>
<feature type="region of interest" description="Disordered" evidence="12">
    <location>
        <begin position="1699"/>
        <end position="1730"/>
    </location>
</feature>
<dbReference type="PANTHER" id="PTHR13931">
    <property type="entry name" value="UBIQUITINATION FACTOR E4"/>
    <property type="match status" value="1"/>
</dbReference>
<feature type="region of interest" description="Disordered" evidence="12">
    <location>
        <begin position="1464"/>
        <end position="1500"/>
    </location>
</feature>
<evidence type="ECO:0000256" key="8">
    <source>
        <dbReference type="ARBA" id="ARBA00022786"/>
    </source>
</evidence>
<dbReference type="Pfam" id="PF04564">
    <property type="entry name" value="U-box"/>
    <property type="match status" value="1"/>
</dbReference>
<feature type="region of interest" description="Disordered" evidence="12">
    <location>
        <begin position="1"/>
        <end position="99"/>
    </location>
</feature>
<keyword evidence="6" id="KW-0963">Cytoplasm</keyword>
<dbReference type="InterPro" id="IPR019474">
    <property type="entry name" value="Ub_conjug_fac_E4_core"/>
</dbReference>
<comment type="similarity">
    <text evidence="5">Belongs to the ubiquitin conjugation factor E4 family.</text>
</comment>
<gene>
    <name evidence="14" type="ORF">TRUGW13939_03375</name>
</gene>
<keyword evidence="9" id="KW-0413">Isomerase</keyword>
<evidence type="ECO:0000259" key="13">
    <source>
        <dbReference type="PROSITE" id="PS51698"/>
    </source>
</evidence>
<evidence type="ECO:0000256" key="3">
    <source>
        <dbReference type="ARBA" id="ARBA00004496"/>
    </source>
</evidence>
<dbReference type="EMBL" id="CP055899">
    <property type="protein sequence ID" value="QKX56274.1"/>
    <property type="molecule type" value="Genomic_DNA"/>
</dbReference>
<dbReference type="OrthoDB" id="20295at2759"/>
<dbReference type="GO" id="GO:0034450">
    <property type="term" value="F:ubiquitin-ubiquitin ligase activity"/>
    <property type="evidence" value="ECO:0007669"/>
    <property type="project" value="InterPro"/>
</dbReference>
<evidence type="ECO:0000256" key="6">
    <source>
        <dbReference type="ARBA" id="ARBA00022490"/>
    </source>
</evidence>
<feature type="compositionally biased region" description="Low complexity" evidence="12">
    <location>
        <begin position="21"/>
        <end position="45"/>
    </location>
</feature>
<dbReference type="PROSITE" id="PS51698">
    <property type="entry name" value="U_BOX"/>
    <property type="match status" value="1"/>
</dbReference>
<keyword evidence="10" id="KW-0539">Nucleus</keyword>
<feature type="region of interest" description="Disordered" evidence="12">
    <location>
        <begin position="1382"/>
        <end position="1416"/>
    </location>
</feature>
<dbReference type="Gene3D" id="3.30.40.10">
    <property type="entry name" value="Zinc/RING finger domain, C3HC4 (zinc finger)"/>
    <property type="match status" value="1"/>
</dbReference>
<dbReference type="UniPathway" id="UPA00143"/>
<feature type="compositionally biased region" description="Polar residues" evidence="12">
    <location>
        <begin position="1703"/>
        <end position="1721"/>
    </location>
</feature>
<dbReference type="GO" id="GO:0003755">
    <property type="term" value="F:peptidyl-prolyl cis-trans isomerase activity"/>
    <property type="evidence" value="ECO:0007669"/>
    <property type="project" value="UniProtKB-KW"/>
</dbReference>
<comment type="catalytic activity">
    <reaction evidence="1">
        <text>S-ubiquitinyl-[E2 ubiquitin-conjugating enzyme]-L-cysteine + [acceptor protein]-L-lysine = [E2 ubiquitin-conjugating enzyme]-L-cysteine + N(6)-ubiquitinyl-[acceptor protein]-L-lysine.</text>
        <dbReference type="EC" id="2.3.2.27"/>
    </reaction>
</comment>
<accession>A0A7H8QQM9</accession>
<reference evidence="15" key="1">
    <citation type="submission" date="2020-06" db="EMBL/GenBank/DDBJ databases">
        <title>A chromosome-scale genome assembly of Talaromyces rugulosus W13939.</title>
        <authorList>
            <person name="Wang B."/>
            <person name="Guo L."/>
            <person name="Ye K."/>
            <person name="Wang L."/>
        </authorList>
    </citation>
    <scope>NUCLEOTIDE SEQUENCE [LARGE SCALE GENOMIC DNA]</scope>
    <source>
        <strain evidence="15">W13939</strain>
    </source>
</reference>
<keyword evidence="7" id="KW-0808">Transferase</keyword>
<keyword evidence="11" id="KW-0175">Coiled coil</keyword>
<keyword evidence="9" id="KW-0697">Rotamase</keyword>
<feature type="compositionally biased region" description="Polar residues" evidence="12">
    <location>
        <begin position="1867"/>
        <end position="1876"/>
    </location>
</feature>
<dbReference type="FunFam" id="3.30.40.10:FF:000055">
    <property type="entry name" value="Ubiquitin conjugation factor e4 a"/>
    <property type="match status" value="1"/>
</dbReference>
<dbReference type="Pfam" id="PF10408">
    <property type="entry name" value="Ufd2P_core"/>
    <property type="match status" value="1"/>
</dbReference>
<feature type="region of interest" description="Disordered" evidence="12">
    <location>
        <begin position="1575"/>
        <end position="1603"/>
    </location>
</feature>
<evidence type="ECO:0000313" key="15">
    <source>
        <dbReference type="Proteomes" id="UP000509510"/>
    </source>
</evidence>
<evidence type="ECO:0000256" key="12">
    <source>
        <dbReference type="SAM" id="MobiDB-lite"/>
    </source>
</evidence>
<evidence type="ECO:0000256" key="2">
    <source>
        <dbReference type="ARBA" id="ARBA00004123"/>
    </source>
</evidence>
<dbReference type="SMART" id="SM00504">
    <property type="entry name" value="Ubox"/>
    <property type="match status" value="1"/>
</dbReference>
<dbReference type="Proteomes" id="UP000509510">
    <property type="component" value="Chromosome II"/>
</dbReference>
<evidence type="ECO:0000313" key="14">
    <source>
        <dbReference type="EMBL" id="QKX56274.1"/>
    </source>
</evidence>
<evidence type="ECO:0000256" key="4">
    <source>
        <dbReference type="ARBA" id="ARBA00004906"/>
    </source>
</evidence>
<evidence type="ECO:0000256" key="1">
    <source>
        <dbReference type="ARBA" id="ARBA00000900"/>
    </source>
</evidence>
<dbReference type="InterPro" id="IPR045132">
    <property type="entry name" value="UBE4"/>
</dbReference>
<dbReference type="InterPro" id="IPR013083">
    <property type="entry name" value="Znf_RING/FYVE/PHD"/>
</dbReference>
<feature type="domain" description="U-box" evidence="13">
    <location>
        <begin position="968"/>
        <end position="1048"/>
    </location>
</feature>
<feature type="compositionally biased region" description="Low complexity" evidence="12">
    <location>
        <begin position="53"/>
        <end position="92"/>
    </location>
</feature>
<evidence type="ECO:0000256" key="7">
    <source>
        <dbReference type="ARBA" id="ARBA00022679"/>
    </source>
</evidence>
<comment type="subcellular location">
    <subcellularLocation>
        <location evidence="3">Cytoplasm</location>
    </subcellularLocation>
    <subcellularLocation>
        <location evidence="2">Nucleus</location>
    </subcellularLocation>
</comment>
<dbReference type="PROSITE" id="PS50244">
    <property type="entry name" value="S5A_REDUCTASE"/>
    <property type="match status" value="1"/>
</dbReference>
<protein>
    <recommendedName>
        <fullName evidence="13">U-box domain-containing protein</fullName>
    </recommendedName>
</protein>
<evidence type="ECO:0000256" key="5">
    <source>
        <dbReference type="ARBA" id="ARBA00007434"/>
    </source>
</evidence>
<dbReference type="PANTHER" id="PTHR13931:SF2">
    <property type="entry name" value="UBIQUITIN CONJUGATION FACTOR E4 B"/>
    <property type="match status" value="1"/>
</dbReference>
<keyword evidence="15" id="KW-1185">Reference proteome</keyword>
<evidence type="ECO:0000256" key="10">
    <source>
        <dbReference type="ARBA" id="ARBA00023242"/>
    </source>
</evidence>
<dbReference type="GO" id="GO:0005737">
    <property type="term" value="C:cytoplasm"/>
    <property type="evidence" value="ECO:0007669"/>
    <property type="project" value="UniProtKB-SubCell"/>
</dbReference>
<dbReference type="SUPFAM" id="SSF57850">
    <property type="entry name" value="RING/U-box"/>
    <property type="match status" value="1"/>
</dbReference>
<name>A0A7H8QQM9_TALRU</name>
<evidence type="ECO:0000256" key="11">
    <source>
        <dbReference type="SAM" id="Coils"/>
    </source>
</evidence>
<dbReference type="GO" id="GO:0000151">
    <property type="term" value="C:ubiquitin ligase complex"/>
    <property type="evidence" value="ECO:0007669"/>
    <property type="project" value="InterPro"/>
</dbReference>
<feature type="region of interest" description="Disordered" evidence="12">
    <location>
        <begin position="1841"/>
        <end position="1884"/>
    </location>
</feature>
<keyword evidence="8" id="KW-0833">Ubl conjugation pathway</keyword>
<sequence length="1898" mass="214422">MSEPQSDADKIRNKRLAKLGTQTSSTPSPSSESPVSSTSPSTQPPRDSNASINATPQQATNQGAATQGKRIRITPAASSDTTPSSTPTPSKRQTPRSEETLEAFEDRTLRALFCITLDESQQRDIHGQKLTYLSDLKSELEEDGSAVRVSVGVLDQAILEAASNTGQTPPLNYLLPCWKRVRRLLKGFRKTSNDDPRFAVLSEAKRLCLSYCIFAITMPDMFNAAPTARTPLVPHLLLDVEDDRGIDFDFIAEIVKQFDEQDDLKTTIIASVEQLSQELSSKTMNDDFKPYVAALRNLVHHAAIGSAITESSLFLASAEPATFELVTLLGPWFRLSPLQGPVTSTYFSSPKTRDQGFIMNSQRSLRMTQQLLSSDLLDIINHLIRASKDAREKVLDWLATAINLNHKRRAMQVDPKTVSSDGFMFNITTCLDQLCEPFMDAAFTKIDRIDSDYLHRNPRVQLRDETKINADQHQSDEFYSRKADGTSNFITEIFFLTVAAHHYGSESLTSKLEQLEKDLRHMESTVNKFELERHKWIHNPAQLRTFEDALKKYKDRLDLGLSLKYSLQGVLFDSLWQTRSMQFMRYVIVWLLRLISGVDFPKKKIALPLPEDPEEVFKCLPEYFIDDIVSNFKFIMWSMPQIITATQGDELVMLCIAFLESSQYIKNPYLKAGLISILFRGTWPRPGGARGVLVDLLNSMPFATEYLLHSVMKFYIEAEFTGTHTQFFDKFNIRYEIFQIIKCIWGNPAYREQLSNQAQQNLDFFVRFVNLLLNDVTFVLDESFTAFITIHDTQEVLNREGNTMEQTERQEKEEALSAAQGRAKSYMQLTNETVAMLKLFTEALADSFTMPEIVQRLADMLDYNLDAMVGPRSSNLRVGNLQEYGFNPRGLLSELVDVYLNLMEKENFIYAVARDGRSYKPQNFEKAADILRKWALKSEEDMIRWTQLQKQVKAAKEADDQAEEDLGEIPDEFLDPLMYTLMEDPVTLPGSKVTVDRATIQAHLLSDPNDPFNRAPLKIEDVITTGIWMVEMSALDIVKSFFPPTPWAYSWQLGIFQWFPAATTLQWLINYHPAGKFSLQNSRLNLNGRFAWCLMELVGPVQLLHILATLPAQMSIAELPFWNKVAGALYVIHYFNRSIVNPLFVAPSISPARLELFLFACIFNWFNSACIGGWIVGYDIGFSGFKANGALLNDLPPSPVQQIVPYFGCVLFAYSMINNIRAERTLWRLRREEALRRAAKKNDEAGKEISAEGKTNIYHKVYVIPPAKGLFRWILYPHYSFEWLEWIGFMLVGLAVYPAARSGAPLTETTPSITLAPWLWPFASLANWLRVPLPLPALVFVLNNIFTMLPQARRGREWYIGKFGKDDVAGRTAMTLFRGHFQRQASSRTRKADADSTAQPSKSVSPRKRPPENGPDIELREIFRQAVDTTTGNSAPLKSQPSLFQRLVKRKEYTTGLDGLSDSASQVLREDAREEEVLSTDPAKKTRSRTPDLVSDGGYDSDAQFISSPRFSSQSWESLSALGFHHTDRTSASPRILGLSDSGPIPFPSFERRRLSSLVLPKKRNAVDPLAASKHPYSVRTSSSLHQARESHTSENTPMVVSDSETKSKFTELFNHGRQEATGTRDSTRKISIGWMSEGKRYGYGYSFVESEETDVAALSDSKDAQVTNTKDDFPLLDESQSVWASDIKIAHNKAVELPDVNPETTADTSRKSSWSSFPSHSTEERNHPCAGFEDGVIARDFCTRASPDSEQTRAEEKRRQLISGAIRQGISDAMLCVFGLGKKEIARYHAGLDIKAARQYDPPDPQFETTIPSRSYVPKEELGDHHIEAWRVARRRRSKHRRASTMSQPPVVTPGALVHSKRDVKSGSNAYSEASSDNDDRFQLSTLAHSFVREEVH</sequence>
<dbReference type="KEGG" id="trg:TRUGW13939_03375"/>
<proteinExistence type="inferred from homology"/>
<feature type="coiled-coil region" evidence="11">
    <location>
        <begin position="505"/>
        <end position="532"/>
    </location>
</feature>
<dbReference type="InterPro" id="IPR003613">
    <property type="entry name" value="Ubox_domain"/>
</dbReference>
<dbReference type="GO" id="GO:0000209">
    <property type="term" value="P:protein polyubiquitination"/>
    <property type="evidence" value="ECO:0007669"/>
    <property type="project" value="TreeGrafter"/>
</dbReference>
<dbReference type="GeneID" id="55990880"/>
<organism evidence="14 15">
    <name type="scientific">Talaromyces rugulosus</name>
    <name type="common">Penicillium rugulosum</name>
    <dbReference type="NCBI Taxonomy" id="121627"/>
    <lineage>
        <taxon>Eukaryota</taxon>
        <taxon>Fungi</taxon>
        <taxon>Dikarya</taxon>
        <taxon>Ascomycota</taxon>
        <taxon>Pezizomycotina</taxon>
        <taxon>Eurotiomycetes</taxon>
        <taxon>Eurotiomycetidae</taxon>
        <taxon>Eurotiales</taxon>
        <taxon>Trichocomaceae</taxon>
        <taxon>Talaromyces</taxon>
        <taxon>Talaromyces sect. Islandici</taxon>
    </lineage>
</organism>
<dbReference type="RefSeq" id="XP_035342452.1">
    <property type="nucleotide sequence ID" value="XM_035486559.1"/>
</dbReference>
<dbReference type="GO" id="GO:0036503">
    <property type="term" value="P:ERAD pathway"/>
    <property type="evidence" value="ECO:0007669"/>
    <property type="project" value="InterPro"/>
</dbReference>
<comment type="pathway">
    <text evidence="4">Protein modification; protein ubiquitination.</text>
</comment>
<evidence type="ECO:0000256" key="9">
    <source>
        <dbReference type="ARBA" id="ARBA00023110"/>
    </source>
</evidence>